<dbReference type="Pfam" id="PF01381">
    <property type="entry name" value="HTH_3"/>
    <property type="match status" value="1"/>
</dbReference>
<sequence>MINKSVHNDDNWGDDYSSSLVKELADAITPQEQEQTDYKMKLAAKIYMAMKAHGMTQTQFANSIDKPISLISRWMSGTHNFTVETLVDIQRILGISLLNLETANSYSQINFKLNISSTITDWTPYELNQYVSDMGGLAVSEKTIEYVIED</sequence>
<feature type="domain" description="HTH cro/C1-type" evidence="1">
    <location>
        <begin position="46"/>
        <end position="100"/>
    </location>
</feature>
<dbReference type="Proteomes" id="UP000190367">
    <property type="component" value="Unassembled WGS sequence"/>
</dbReference>
<dbReference type="Gene3D" id="1.10.260.40">
    <property type="entry name" value="lambda repressor-like DNA-binding domains"/>
    <property type="match status" value="1"/>
</dbReference>
<evidence type="ECO:0000313" key="2">
    <source>
        <dbReference type="EMBL" id="SJZ43823.1"/>
    </source>
</evidence>
<dbReference type="RefSeq" id="WP_078666939.1">
    <property type="nucleotide sequence ID" value="NZ_FUWZ01000001.1"/>
</dbReference>
<accession>A0A1T4KN79</accession>
<dbReference type="AlphaFoldDB" id="A0A1T4KN79"/>
<keyword evidence="3" id="KW-1185">Reference proteome</keyword>
<name>A0A1T4KN79_9BACT</name>
<organism evidence="2 3">
    <name type="scientific">Chitinophaga eiseniae</name>
    <dbReference type="NCBI Taxonomy" id="634771"/>
    <lineage>
        <taxon>Bacteria</taxon>
        <taxon>Pseudomonadati</taxon>
        <taxon>Bacteroidota</taxon>
        <taxon>Chitinophagia</taxon>
        <taxon>Chitinophagales</taxon>
        <taxon>Chitinophagaceae</taxon>
        <taxon>Chitinophaga</taxon>
    </lineage>
</organism>
<dbReference type="STRING" id="634771.SAMN04488128_101220"/>
<protein>
    <submittedName>
        <fullName evidence="2">Helix-turn-helix</fullName>
    </submittedName>
</protein>
<evidence type="ECO:0000259" key="1">
    <source>
        <dbReference type="PROSITE" id="PS50943"/>
    </source>
</evidence>
<dbReference type="InterPro" id="IPR001387">
    <property type="entry name" value="Cro/C1-type_HTH"/>
</dbReference>
<reference evidence="3" key="1">
    <citation type="submission" date="2017-02" db="EMBL/GenBank/DDBJ databases">
        <authorList>
            <person name="Varghese N."/>
            <person name="Submissions S."/>
        </authorList>
    </citation>
    <scope>NUCLEOTIDE SEQUENCE [LARGE SCALE GENOMIC DNA]</scope>
    <source>
        <strain evidence="3">DSM 22224</strain>
    </source>
</reference>
<dbReference type="SMART" id="SM00530">
    <property type="entry name" value="HTH_XRE"/>
    <property type="match status" value="1"/>
</dbReference>
<gene>
    <name evidence="2" type="ORF">SAMN04488128_101220</name>
</gene>
<dbReference type="OrthoDB" id="770730at2"/>
<dbReference type="CDD" id="cd00093">
    <property type="entry name" value="HTH_XRE"/>
    <property type="match status" value="1"/>
</dbReference>
<dbReference type="InterPro" id="IPR010982">
    <property type="entry name" value="Lambda_DNA-bd_dom_sf"/>
</dbReference>
<evidence type="ECO:0000313" key="3">
    <source>
        <dbReference type="Proteomes" id="UP000190367"/>
    </source>
</evidence>
<proteinExistence type="predicted"/>
<dbReference type="PROSITE" id="PS50943">
    <property type="entry name" value="HTH_CROC1"/>
    <property type="match status" value="1"/>
</dbReference>
<dbReference type="EMBL" id="FUWZ01000001">
    <property type="protein sequence ID" value="SJZ43823.1"/>
    <property type="molecule type" value="Genomic_DNA"/>
</dbReference>
<dbReference type="SUPFAM" id="SSF47413">
    <property type="entry name" value="lambda repressor-like DNA-binding domains"/>
    <property type="match status" value="1"/>
</dbReference>
<dbReference type="GO" id="GO:0003677">
    <property type="term" value="F:DNA binding"/>
    <property type="evidence" value="ECO:0007669"/>
    <property type="project" value="InterPro"/>
</dbReference>